<dbReference type="EMBL" id="VBAL01000060">
    <property type="protein sequence ID" value="TMJ03588.1"/>
    <property type="molecule type" value="Genomic_DNA"/>
</dbReference>
<accession>A0A537L6G1</accession>
<comment type="caution">
    <text evidence="1">The sequence shown here is derived from an EMBL/GenBank/DDBJ whole genome shotgun (WGS) entry which is preliminary data.</text>
</comment>
<sequence>MAKRSIGFRGATLVDAHGRIAAYADRLAIGSCTIGLSSVTFAPFALSKLLGGRMPEVTVLEAGRPRLRLTGLNLSLPSGERRLPDGSWACDAAIGTFQRVTVVRNRRTPRG</sequence>
<organism evidence="1 2">
    <name type="scientific">Candidatus Segetimicrobium genomatis</name>
    <dbReference type="NCBI Taxonomy" id="2569760"/>
    <lineage>
        <taxon>Bacteria</taxon>
        <taxon>Bacillati</taxon>
        <taxon>Candidatus Sysuimicrobiota</taxon>
        <taxon>Candidatus Sysuimicrobiia</taxon>
        <taxon>Candidatus Sysuimicrobiales</taxon>
        <taxon>Candidatus Segetimicrobiaceae</taxon>
        <taxon>Candidatus Segetimicrobium</taxon>
    </lineage>
</organism>
<name>A0A537L6G1_9BACT</name>
<evidence type="ECO:0000313" key="1">
    <source>
        <dbReference type="EMBL" id="TMJ03588.1"/>
    </source>
</evidence>
<gene>
    <name evidence="1" type="ORF">E6H01_05145</name>
</gene>
<dbReference type="Proteomes" id="UP000319353">
    <property type="component" value="Unassembled WGS sequence"/>
</dbReference>
<evidence type="ECO:0000313" key="2">
    <source>
        <dbReference type="Proteomes" id="UP000319353"/>
    </source>
</evidence>
<proteinExistence type="predicted"/>
<protein>
    <submittedName>
        <fullName evidence="1">Uncharacterized protein</fullName>
    </submittedName>
</protein>
<reference evidence="1 2" key="1">
    <citation type="journal article" date="2019" name="Nat. Microbiol.">
        <title>Mediterranean grassland soil C-N compound turnover is dependent on rainfall and depth, and is mediated by genomically divergent microorganisms.</title>
        <authorList>
            <person name="Diamond S."/>
            <person name="Andeer P.F."/>
            <person name="Li Z."/>
            <person name="Crits-Christoph A."/>
            <person name="Burstein D."/>
            <person name="Anantharaman K."/>
            <person name="Lane K.R."/>
            <person name="Thomas B.C."/>
            <person name="Pan C."/>
            <person name="Northen T.R."/>
            <person name="Banfield J.F."/>
        </authorList>
    </citation>
    <scope>NUCLEOTIDE SEQUENCE [LARGE SCALE GENOMIC DNA]</scope>
    <source>
        <strain evidence="1">NP_4</strain>
    </source>
</reference>
<dbReference type="AlphaFoldDB" id="A0A537L6G1"/>